<evidence type="ECO:0000256" key="14">
    <source>
        <dbReference type="ARBA" id="ARBA00032738"/>
    </source>
</evidence>
<evidence type="ECO:0000256" key="12">
    <source>
        <dbReference type="ARBA" id="ARBA00031158"/>
    </source>
</evidence>
<evidence type="ECO:0000256" key="10">
    <source>
        <dbReference type="ARBA" id="ARBA00023033"/>
    </source>
</evidence>
<dbReference type="InterPro" id="IPR025700">
    <property type="entry name" value="Lys/Orn_oxygenase"/>
</dbReference>
<keyword evidence="6" id="KW-0285">Flavoprotein</keyword>
<dbReference type="PANTHER" id="PTHR42802:SF1">
    <property type="entry name" value="L-ORNITHINE N(5)-MONOOXYGENASE"/>
    <property type="match status" value="1"/>
</dbReference>
<keyword evidence="9" id="KW-0560">Oxidoreductase</keyword>
<name>A0ABQ1BV94_9MYCO</name>
<evidence type="ECO:0000256" key="3">
    <source>
        <dbReference type="ARBA" id="ARBA00007588"/>
    </source>
</evidence>
<dbReference type="PANTHER" id="PTHR42802">
    <property type="entry name" value="MONOOXYGENASE"/>
    <property type="match status" value="1"/>
</dbReference>
<dbReference type="InterPro" id="IPR036188">
    <property type="entry name" value="FAD/NAD-bd_sf"/>
</dbReference>
<evidence type="ECO:0000256" key="9">
    <source>
        <dbReference type="ARBA" id="ARBA00023002"/>
    </source>
</evidence>
<proteinExistence type="inferred from homology"/>
<evidence type="ECO:0000256" key="13">
    <source>
        <dbReference type="ARBA" id="ARBA00032493"/>
    </source>
</evidence>
<evidence type="ECO:0000313" key="17">
    <source>
        <dbReference type="Proteomes" id="UP000465306"/>
    </source>
</evidence>
<evidence type="ECO:0000256" key="11">
    <source>
        <dbReference type="ARBA" id="ARBA00029939"/>
    </source>
</evidence>
<comment type="caution">
    <text evidence="16">The sequence shown here is derived from an EMBL/GenBank/DDBJ whole genome shotgun (WGS) entry which is preliminary data.</text>
</comment>
<dbReference type="Gene3D" id="3.50.50.60">
    <property type="entry name" value="FAD/NAD(P)-binding domain"/>
    <property type="match status" value="1"/>
</dbReference>
<evidence type="ECO:0000256" key="15">
    <source>
        <dbReference type="ARBA" id="ARBA00048407"/>
    </source>
</evidence>
<evidence type="ECO:0000256" key="5">
    <source>
        <dbReference type="ARBA" id="ARBA00016406"/>
    </source>
</evidence>
<reference evidence="16 17" key="1">
    <citation type="journal article" date="2019" name="Emerg. Microbes Infect.">
        <title>Comprehensive subspecies identification of 175 nontuberculous mycobacteria species based on 7547 genomic profiles.</title>
        <authorList>
            <person name="Matsumoto Y."/>
            <person name="Kinjo T."/>
            <person name="Motooka D."/>
            <person name="Nabeya D."/>
            <person name="Jung N."/>
            <person name="Uechi K."/>
            <person name="Horii T."/>
            <person name="Iida T."/>
            <person name="Fujita J."/>
            <person name="Nakamura S."/>
        </authorList>
    </citation>
    <scope>NUCLEOTIDE SEQUENCE [LARGE SCALE GENOMIC DNA]</scope>
    <source>
        <strain evidence="16 17">JCM 13573</strain>
    </source>
</reference>
<dbReference type="Pfam" id="PF13434">
    <property type="entry name" value="Lys_Orn_oxgnase"/>
    <property type="match status" value="1"/>
</dbReference>
<evidence type="ECO:0000256" key="8">
    <source>
        <dbReference type="ARBA" id="ARBA00022857"/>
    </source>
</evidence>
<comment type="similarity">
    <text evidence="3">Belongs to the lysine N(6)-hydroxylase/L-ornithine N(5)-oxygenase family.</text>
</comment>
<comment type="cofactor">
    <cofactor evidence="1">
        <name>FAD</name>
        <dbReference type="ChEBI" id="CHEBI:57692"/>
    </cofactor>
</comment>
<comment type="catalytic activity">
    <reaction evidence="15">
        <text>L-lysine + NADPH + O2 = N(6)-hydroxy-L-lysine + NADP(+) + H2O</text>
        <dbReference type="Rhea" id="RHEA:23228"/>
        <dbReference type="ChEBI" id="CHEBI:15377"/>
        <dbReference type="ChEBI" id="CHEBI:15379"/>
        <dbReference type="ChEBI" id="CHEBI:32551"/>
        <dbReference type="ChEBI" id="CHEBI:57783"/>
        <dbReference type="ChEBI" id="CHEBI:57820"/>
        <dbReference type="ChEBI" id="CHEBI:58349"/>
        <dbReference type="EC" id="1.14.13.59"/>
    </reaction>
</comment>
<dbReference type="EMBL" id="BLKU01000005">
    <property type="protein sequence ID" value="GFG67339.1"/>
    <property type="molecule type" value="Genomic_DNA"/>
</dbReference>
<comment type="pathway">
    <text evidence="2">Siderophore biosynthesis; mycobactin biosynthesis.</text>
</comment>
<dbReference type="EC" id="1.14.13.59" evidence="4"/>
<sequence length="436" mass="47323">MSLPEHTDLLGIGFGPSNLALAIALAEQDAPAVFVEAQSEFGWHRGMLLPGARMQVPFLKDLVTLRNANSDFTFVNYLSERGRLVEFIGRHTLFPSRVEFHDYLEWAAKRVAADVRYGRRVVQISSDDQGFVVHTEPGPEIRAAAIVLGTGLHCVLPDGVTETTRQWHSCSLLGSLAALNPASPQRFAVVGAGQSAAEVAAYLHRTYPHAEVHAVYARYGYSVADDSPYANRIFDPAAVDDFYTADAPLRQRLLDYHRSTNYSAVDAHLIDDLHAREYAERVSGQRRLFMHNASEVVAAEEDNDGVRLTVAHLIDQSRSTLHCDAVVYATGYAPLDVRHFLGDLADYYEFGGDGRPAVTRDYRLVAKPQAPGDIYLNGAVEHTHGLASSLLSNVAVRAGEIAAAAAVPSSAYRRAAAGVTMGTTNSSSIARSSASS</sequence>
<dbReference type="GO" id="GO:0004497">
    <property type="term" value="F:monooxygenase activity"/>
    <property type="evidence" value="ECO:0007669"/>
    <property type="project" value="UniProtKB-KW"/>
</dbReference>
<organism evidence="16 17">
    <name type="scientific">Mycobacterium kubicae</name>
    <dbReference type="NCBI Taxonomy" id="120959"/>
    <lineage>
        <taxon>Bacteria</taxon>
        <taxon>Bacillati</taxon>
        <taxon>Actinomycetota</taxon>
        <taxon>Actinomycetes</taxon>
        <taxon>Mycobacteriales</taxon>
        <taxon>Mycobacteriaceae</taxon>
        <taxon>Mycobacterium</taxon>
        <taxon>Mycobacterium simiae complex</taxon>
    </lineage>
</organism>
<evidence type="ECO:0000256" key="4">
    <source>
        <dbReference type="ARBA" id="ARBA00013076"/>
    </source>
</evidence>
<keyword evidence="17" id="KW-1185">Reference proteome</keyword>
<evidence type="ECO:0000256" key="1">
    <source>
        <dbReference type="ARBA" id="ARBA00001974"/>
    </source>
</evidence>
<keyword evidence="8" id="KW-0521">NADP</keyword>
<evidence type="ECO:0000313" key="16">
    <source>
        <dbReference type="EMBL" id="GFG67339.1"/>
    </source>
</evidence>
<keyword evidence="10 16" id="KW-0503">Monooxygenase</keyword>
<evidence type="ECO:0000256" key="7">
    <source>
        <dbReference type="ARBA" id="ARBA00022827"/>
    </source>
</evidence>
<evidence type="ECO:0000256" key="2">
    <source>
        <dbReference type="ARBA" id="ARBA00005102"/>
    </source>
</evidence>
<dbReference type="Proteomes" id="UP000465306">
    <property type="component" value="Unassembled WGS sequence"/>
</dbReference>
<protein>
    <recommendedName>
        <fullName evidence="5">L-lysine N6-monooxygenase MbtG</fullName>
        <ecNumber evidence="4">1.14.13.59</ecNumber>
    </recommendedName>
    <alternativeName>
        <fullName evidence="14">Lysine 6-N-hydroxylase</fullName>
    </alternativeName>
    <alternativeName>
        <fullName evidence="13">Lysine N6-hydroxylase</fullName>
    </alternativeName>
    <alternativeName>
        <fullName evidence="11">Lysine-N-oxygenase</fullName>
    </alternativeName>
    <alternativeName>
        <fullName evidence="12">Mycobactin synthase protein G</fullName>
    </alternativeName>
</protein>
<accession>A0ABQ1BV94</accession>
<gene>
    <name evidence="16" type="ORF">MKUB_48290</name>
</gene>
<dbReference type="SUPFAM" id="SSF51905">
    <property type="entry name" value="FAD/NAD(P)-binding domain"/>
    <property type="match status" value="2"/>
</dbReference>
<keyword evidence="7" id="KW-0274">FAD</keyword>
<evidence type="ECO:0000256" key="6">
    <source>
        <dbReference type="ARBA" id="ARBA00022630"/>
    </source>
</evidence>